<feature type="compositionally biased region" description="Basic and acidic residues" evidence="1">
    <location>
        <begin position="147"/>
        <end position="157"/>
    </location>
</feature>
<dbReference type="Ensembl" id="ENSSPUT00000007161.1">
    <property type="protein sequence ID" value="ENSSPUP00000006735.1"/>
    <property type="gene ID" value="ENSSPUG00000005193.1"/>
</dbReference>
<feature type="region of interest" description="Disordered" evidence="1">
    <location>
        <begin position="1"/>
        <end position="55"/>
    </location>
</feature>
<proteinExistence type="predicted"/>
<dbReference type="GO" id="GO:0003676">
    <property type="term" value="F:nucleic acid binding"/>
    <property type="evidence" value="ECO:0007669"/>
    <property type="project" value="InterPro"/>
</dbReference>
<dbReference type="InterPro" id="IPR030559">
    <property type="entry name" value="PolZ_Rev3"/>
</dbReference>
<dbReference type="AlphaFoldDB" id="A0A8D0L4D8"/>
<feature type="region of interest" description="Disordered" evidence="1">
    <location>
        <begin position="229"/>
        <end position="250"/>
    </location>
</feature>
<feature type="compositionally biased region" description="Low complexity" evidence="1">
    <location>
        <begin position="20"/>
        <end position="36"/>
    </location>
</feature>
<dbReference type="PANTHER" id="PTHR45812:SF1">
    <property type="entry name" value="DNA POLYMERASE ZETA CATALYTIC SUBUNIT"/>
    <property type="match status" value="1"/>
</dbReference>
<dbReference type="InterPro" id="IPR036397">
    <property type="entry name" value="RNaseH_sf"/>
</dbReference>
<evidence type="ECO:0000313" key="3">
    <source>
        <dbReference type="Proteomes" id="UP000694392"/>
    </source>
</evidence>
<dbReference type="PANTHER" id="PTHR45812">
    <property type="entry name" value="DNA POLYMERASE ZETA CATALYTIC SUBUNIT"/>
    <property type="match status" value="1"/>
</dbReference>
<dbReference type="GO" id="GO:0042276">
    <property type="term" value="P:error-prone translesion synthesis"/>
    <property type="evidence" value="ECO:0007669"/>
    <property type="project" value="TreeGrafter"/>
</dbReference>
<sequence length="578" mass="64501">MDAASEDLELYVSRNNEGLTPTPDSSPRSTNSPSQSKNGSATPRTAHILKPLMSPPSREEIMSTLFDHDLAETIYQEPFCSNPSDAPERPREIGGRVLTVETRLPNNLPEFEGDFSLEGLRLWKTAFSAMTQSPRPGSPLRNNQTITDRKQNSHKTSEDKKIVIMPCKCAPSCQQVLSWLQAKEVYEHSKKWPKEKPVEMEKAVGNLALVKNQSIETVKATKNFSLPSLQDNRPLVPPISQASCTPPQTRGNCDKYISTIQTSTNIVEPSKTKLESRTLPLVTADRTSAIQIDKEDEEEDYYVNYSSPDSPVLPPWQQEASTDSKKSSLEDSEDIILPSPEENEVPNENLQKPVRDEGPILFNISPLVVRESVGNSKSVCLHSTPIVQRKHQEQIPEALDFTPLSAEPKTQKWSQRRGSNADALRRVLLTTQVKNQFAALSAPKKETSQIEGPSLNNSYGFKISMQNLQEAKALHEVQNLTLFSMELHARTRRDLEADPEFDPICALFYCISSDTTLPNNDKKEITGAIVIDKDRTISRQGSRKQAPLLARSGVTGLEVAYAADERSLFQEVVNIVKR</sequence>
<dbReference type="Gene3D" id="3.30.420.10">
    <property type="entry name" value="Ribonuclease H-like superfamily/Ribonuclease H"/>
    <property type="match status" value="1"/>
</dbReference>
<feature type="compositionally biased region" description="Polar residues" evidence="1">
    <location>
        <begin position="130"/>
        <end position="146"/>
    </location>
</feature>
<reference evidence="2" key="2">
    <citation type="submission" date="2025-09" db="UniProtKB">
        <authorList>
            <consortium name="Ensembl"/>
        </authorList>
    </citation>
    <scope>IDENTIFICATION</scope>
</reference>
<dbReference type="GO" id="GO:0000724">
    <property type="term" value="P:double-strand break repair via homologous recombination"/>
    <property type="evidence" value="ECO:0007669"/>
    <property type="project" value="TreeGrafter"/>
</dbReference>
<evidence type="ECO:0000313" key="2">
    <source>
        <dbReference type="Ensembl" id="ENSSPUP00000006735.1"/>
    </source>
</evidence>
<dbReference type="GO" id="GO:0005634">
    <property type="term" value="C:nucleus"/>
    <property type="evidence" value="ECO:0007669"/>
    <property type="project" value="TreeGrafter"/>
</dbReference>
<dbReference type="GO" id="GO:0003887">
    <property type="term" value="F:DNA-directed DNA polymerase activity"/>
    <property type="evidence" value="ECO:0007669"/>
    <property type="project" value="TreeGrafter"/>
</dbReference>
<feature type="compositionally biased region" description="Polar residues" evidence="1">
    <location>
        <begin position="240"/>
        <end position="250"/>
    </location>
</feature>
<feature type="region of interest" description="Disordered" evidence="1">
    <location>
        <begin position="303"/>
        <end position="353"/>
    </location>
</feature>
<protein>
    <submittedName>
        <fullName evidence="2">Uncharacterized protein</fullName>
    </submittedName>
</protein>
<accession>A0A8D0L4D8</accession>
<feature type="region of interest" description="Disordered" evidence="1">
    <location>
        <begin position="130"/>
        <end position="157"/>
    </location>
</feature>
<name>A0A8D0L4D8_SPHPU</name>
<dbReference type="GeneTree" id="ENSGT00940000156226"/>
<organism evidence="2 3">
    <name type="scientific">Sphenodon punctatus</name>
    <name type="common">Tuatara</name>
    <name type="synonym">Hatteria punctata</name>
    <dbReference type="NCBI Taxonomy" id="8508"/>
    <lineage>
        <taxon>Eukaryota</taxon>
        <taxon>Metazoa</taxon>
        <taxon>Chordata</taxon>
        <taxon>Craniata</taxon>
        <taxon>Vertebrata</taxon>
        <taxon>Euteleostomi</taxon>
        <taxon>Lepidosauria</taxon>
        <taxon>Sphenodontia</taxon>
        <taxon>Sphenodontidae</taxon>
        <taxon>Sphenodon</taxon>
    </lineage>
</organism>
<keyword evidence="3" id="KW-1185">Reference proteome</keyword>
<dbReference type="CDD" id="cd22287">
    <property type="entry name" value="REV3L_RBD"/>
    <property type="match status" value="1"/>
</dbReference>
<reference evidence="2" key="1">
    <citation type="submission" date="2025-08" db="UniProtKB">
        <authorList>
            <consortium name="Ensembl"/>
        </authorList>
    </citation>
    <scope>IDENTIFICATION</scope>
</reference>
<evidence type="ECO:0000256" key="1">
    <source>
        <dbReference type="SAM" id="MobiDB-lite"/>
    </source>
</evidence>
<dbReference type="GO" id="GO:0016035">
    <property type="term" value="C:zeta DNA polymerase complex"/>
    <property type="evidence" value="ECO:0007669"/>
    <property type="project" value="InterPro"/>
</dbReference>
<dbReference type="Proteomes" id="UP000694392">
    <property type="component" value="Unplaced"/>
</dbReference>